<sequence length="259" mass="29784">MDPLPQEKTPKQQFHIETTEIAAKALVDKKISFVEWGSQIQYRCGYHLVLRLVEWAVPDELLSLSSQTLSDNGIPCVPPSEGHTGIYGQWERAGFVHSLDPVRSHRIFLYPLSLIGLTLQETVEVASTFDHTLRILTPKPRIYMVSLIRYLLDHPIGDSSRYHVHDDLLGFISFYILHDTPLYTKDGKLEHDESEEDFQKRVEQAVQDMKSWDWDSMEEKWLVIAERVVRDCRTISELSNCGQAQNPARPLSPRAEGEQ</sequence>
<dbReference type="Proteomes" id="UP000191408">
    <property type="component" value="Unassembled WGS sequence"/>
</dbReference>
<name>A0A1V6N904_PENPO</name>
<dbReference type="AlphaFoldDB" id="A0A1V6N904"/>
<evidence type="ECO:0000313" key="2">
    <source>
        <dbReference type="Proteomes" id="UP000191408"/>
    </source>
</evidence>
<dbReference type="EMBL" id="MDYM01000018">
    <property type="protein sequence ID" value="OQD61178.1"/>
    <property type="molecule type" value="Genomic_DNA"/>
</dbReference>
<keyword evidence="2" id="KW-1185">Reference proteome</keyword>
<gene>
    <name evidence="1" type="ORF">PENPOL_c018G09270</name>
</gene>
<proteinExistence type="predicted"/>
<evidence type="ECO:0000313" key="1">
    <source>
        <dbReference type="EMBL" id="OQD61178.1"/>
    </source>
</evidence>
<accession>A0A1V6N904</accession>
<comment type="caution">
    <text evidence="1">The sequence shown here is derived from an EMBL/GenBank/DDBJ whole genome shotgun (WGS) entry which is preliminary data.</text>
</comment>
<reference evidence="2" key="1">
    <citation type="journal article" date="2017" name="Nat. Microbiol.">
        <title>Global analysis of biosynthetic gene clusters reveals vast potential of secondary metabolite production in Penicillium species.</title>
        <authorList>
            <person name="Nielsen J.C."/>
            <person name="Grijseels S."/>
            <person name="Prigent S."/>
            <person name="Ji B."/>
            <person name="Dainat J."/>
            <person name="Nielsen K.F."/>
            <person name="Frisvad J.C."/>
            <person name="Workman M."/>
            <person name="Nielsen J."/>
        </authorList>
    </citation>
    <scope>NUCLEOTIDE SEQUENCE [LARGE SCALE GENOMIC DNA]</scope>
    <source>
        <strain evidence="2">IBT 4502</strain>
    </source>
</reference>
<dbReference type="OrthoDB" id="4202165at2759"/>
<protein>
    <submittedName>
        <fullName evidence="1">Uncharacterized protein</fullName>
    </submittedName>
</protein>
<organism evidence="1 2">
    <name type="scientific">Penicillium polonicum</name>
    <dbReference type="NCBI Taxonomy" id="60169"/>
    <lineage>
        <taxon>Eukaryota</taxon>
        <taxon>Fungi</taxon>
        <taxon>Dikarya</taxon>
        <taxon>Ascomycota</taxon>
        <taxon>Pezizomycotina</taxon>
        <taxon>Eurotiomycetes</taxon>
        <taxon>Eurotiomycetidae</taxon>
        <taxon>Eurotiales</taxon>
        <taxon>Aspergillaceae</taxon>
        <taxon>Penicillium</taxon>
    </lineage>
</organism>